<name>A0A8H7TX93_9APHY</name>
<dbReference type="EMBL" id="JADOXO010000590">
    <property type="protein sequence ID" value="KAF9802230.1"/>
    <property type="molecule type" value="Genomic_DNA"/>
</dbReference>
<dbReference type="AlphaFoldDB" id="A0A8H7TX93"/>
<accession>A0A8H7TX93</accession>
<reference evidence="2" key="2">
    <citation type="journal article" name="Front. Microbiol.">
        <title>Degradative Capacity of Two Strains of Rhodonia placenta: From Phenotype to Genotype.</title>
        <authorList>
            <person name="Kolle M."/>
            <person name="Horta M.A.C."/>
            <person name="Nowrousian M."/>
            <person name="Ohm R.A."/>
            <person name="Benz J.P."/>
            <person name="Pilgard A."/>
        </authorList>
    </citation>
    <scope>NUCLEOTIDE SEQUENCE</scope>
    <source>
        <strain evidence="2">FPRL280</strain>
    </source>
</reference>
<sequence>MLRERPKINRVFATNMSRERGRMTGNPKIRMRWNKPDFDREIGGPYGLDLIGWPVQDNVPFTNCSRLQGGNRMFRDLMGKWENGSLYFKQTCPPMNLLAVGALVRVPRYQKTRCDIKTTPQRVIVQQPEGKSRKRIKAGPKSVPVIESSDAEADGGVGACAGQKRSCGGLVKGREQKRMRTVFKSIEVIEDSDIEVDEGKPGSCSVGIVDSDPIEDWSD</sequence>
<protein>
    <submittedName>
        <fullName evidence="2">Uncharacterized protein</fullName>
    </submittedName>
</protein>
<feature type="region of interest" description="Disordered" evidence="1">
    <location>
        <begin position="197"/>
        <end position="219"/>
    </location>
</feature>
<proteinExistence type="predicted"/>
<gene>
    <name evidence="2" type="ORF">IEO21_09926</name>
</gene>
<comment type="caution">
    <text evidence="2">The sequence shown here is derived from an EMBL/GenBank/DDBJ whole genome shotgun (WGS) entry which is preliminary data.</text>
</comment>
<evidence type="ECO:0000313" key="3">
    <source>
        <dbReference type="Proteomes" id="UP000639403"/>
    </source>
</evidence>
<reference evidence="2" key="1">
    <citation type="submission" date="2020-11" db="EMBL/GenBank/DDBJ databases">
        <authorList>
            <person name="Koelle M."/>
            <person name="Horta M.A.C."/>
            <person name="Nowrousian M."/>
            <person name="Ohm R.A."/>
            <person name="Benz P."/>
            <person name="Pilgard A."/>
        </authorList>
    </citation>
    <scope>NUCLEOTIDE SEQUENCE</scope>
    <source>
        <strain evidence="2">FPRL280</strain>
    </source>
</reference>
<dbReference type="Proteomes" id="UP000639403">
    <property type="component" value="Unassembled WGS sequence"/>
</dbReference>
<evidence type="ECO:0000313" key="2">
    <source>
        <dbReference type="EMBL" id="KAF9802230.1"/>
    </source>
</evidence>
<organism evidence="2 3">
    <name type="scientific">Rhodonia placenta</name>
    <dbReference type="NCBI Taxonomy" id="104341"/>
    <lineage>
        <taxon>Eukaryota</taxon>
        <taxon>Fungi</taxon>
        <taxon>Dikarya</taxon>
        <taxon>Basidiomycota</taxon>
        <taxon>Agaricomycotina</taxon>
        <taxon>Agaricomycetes</taxon>
        <taxon>Polyporales</taxon>
        <taxon>Adustoporiaceae</taxon>
        <taxon>Rhodonia</taxon>
    </lineage>
</organism>
<evidence type="ECO:0000256" key="1">
    <source>
        <dbReference type="SAM" id="MobiDB-lite"/>
    </source>
</evidence>